<proteinExistence type="predicted"/>
<protein>
    <submittedName>
        <fullName evidence="1">Uncharacterized protein</fullName>
    </submittedName>
</protein>
<dbReference type="AlphaFoldDB" id="A0A2U9PVN4"/>
<reference evidence="1 2" key="1">
    <citation type="journal article" date="2013" name="Genome Announc.">
        <title>Draft genome sequence of MKD8, a conjugal recipient Mycobacterium smegmatis strain.</title>
        <authorList>
            <person name="Gray T.A."/>
            <person name="Palumbo M.J."/>
            <person name="Derbyshire K.M."/>
        </authorList>
    </citation>
    <scope>NUCLEOTIDE SEQUENCE [LARGE SCALE GENOMIC DNA]</scope>
    <source>
        <strain evidence="1 2">MKD8</strain>
    </source>
</reference>
<sequence>MPNPLIPELTGRRLTVDVALKQPSVIRDQIARLADDQLLLPRLFRPFGAAVIGGGLLYSVIAASDFFTTDVEKRTPGAEYKVVEGVEPEPKLAAIEDWGGKFQVEDERRTRNDVSYLDQQTTQLANTISRKLDTRAVEALQAAPIATVATSSSWDNLVFVGPDANLTSSLNRPSAHFAQAQELADLEELGIVHDTLLVNPAQARALRTAYAENLGAMLESVGLTMYSNPRIPDGTAFVCQAGMVGTVAFESPGGLVVETYDERSTRSTWVQSYAPVAIAVDRPYAAKKITGL</sequence>
<evidence type="ECO:0000313" key="2">
    <source>
        <dbReference type="Proteomes" id="UP000011200"/>
    </source>
</evidence>
<dbReference type="NCBIfam" id="NF042926">
    <property type="entry name" value="capsid_Caudo_1"/>
    <property type="match status" value="1"/>
</dbReference>
<name>A0A2U9PVN4_MYCSE</name>
<dbReference type="EMBL" id="CP027541">
    <property type="protein sequence ID" value="AWT55808.1"/>
    <property type="molecule type" value="Genomic_DNA"/>
</dbReference>
<dbReference type="Proteomes" id="UP000011200">
    <property type="component" value="Chromosome"/>
</dbReference>
<organism evidence="1 2">
    <name type="scientific">Mycolicibacterium smegmatis (strain MKD8)</name>
    <name type="common">Mycobacterium smegmatis</name>
    <dbReference type="NCBI Taxonomy" id="1214915"/>
    <lineage>
        <taxon>Bacteria</taxon>
        <taxon>Bacillati</taxon>
        <taxon>Actinomycetota</taxon>
        <taxon>Actinomycetes</taxon>
        <taxon>Mycobacteriales</taxon>
        <taxon>Mycobacteriaceae</taxon>
        <taxon>Mycolicibacterium</taxon>
    </lineage>
</organism>
<dbReference type="InterPro" id="IPR049995">
    <property type="entry name" value="Capsid_mycobact-type"/>
</dbReference>
<dbReference type="Pfam" id="PF25209">
    <property type="entry name" value="Phage_capsid_4"/>
    <property type="match status" value="1"/>
</dbReference>
<reference evidence="2" key="2">
    <citation type="submission" date="2018-03" db="EMBL/GenBank/DDBJ databases">
        <authorList>
            <person name="Derbyshire K."/>
            <person name="Gray T.A."/>
            <person name="Champion M."/>
        </authorList>
    </citation>
    <scope>NUCLEOTIDE SEQUENCE [LARGE SCALE GENOMIC DNA]</scope>
    <source>
        <strain evidence="2">MKD8</strain>
    </source>
</reference>
<gene>
    <name evidence="1" type="ORF">D806_048570</name>
</gene>
<accession>A0A2U9PVN4</accession>
<evidence type="ECO:0000313" key="1">
    <source>
        <dbReference type="EMBL" id="AWT55808.1"/>
    </source>
</evidence>